<name>A0A2X3IIZ0_KLEPN</name>
<comment type="similarity">
    <text evidence="2 8">Belongs to the fimbrial export usher family.</text>
</comment>
<evidence type="ECO:0000256" key="2">
    <source>
        <dbReference type="ARBA" id="ARBA00008064"/>
    </source>
</evidence>
<dbReference type="InterPro" id="IPR018030">
    <property type="entry name" value="Fimbrial_membr_usher_CS"/>
</dbReference>
<keyword evidence="5" id="KW-0732">Signal</keyword>
<dbReference type="GO" id="GO:0009279">
    <property type="term" value="C:cell outer membrane"/>
    <property type="evidence" value="ECO:0007669"/>
    <property type="project" value="UniProtKB-SubCell"/>
</dbReference>
<keyword evidence="4 8" id="KW-0812">Transmembrane</keyword>
<dbReference type="EMBL" id="UASO01000009">
    <property type="protein sequence ID" value="SQC86896.1"/>
    <property type="molecule type" value="Genomic_DNA"/>
</dbReference>
<dbReference type="Proteomes" id="UP000250675">
    <property type="component" value="Unassembled WGS sequence"/>
</dbReference>
<accession>A0A2X3IIZ0</accession>
<dbReference type="GO" id="GO:0009297">
    <property type="term" value="P:pilus assembly"/>
    <property type="evidence" value="ECO:0007669"/>
    <property type="project" value="InterPro"/>
</dbReference>
<dbReference type="Pfam" id="PF00577">
    <property type="entry name" value="Usher"/>
    <property type="match status" value="1"/>
</dbReference>
<evidence type="ECO:0000256" key="6">
    <source>
        <dbReference type="ARBA" id="ARBA00023136"/>
    </source>
</evidence>
<organism evidence="9 10">
    <name type="scientific">Klebsiella pneumoniae</name>
    <dbReference type="NCBI Taxonomy" id="573"/>
    <lineage>
        <taxon>Bacteria</taxon>
        <taxon>Pseudomonadati</taxon>
        <taxon>Pseudomonadota</taxon>
        <taxon>Gammaproteobacteria</taxon>
        <taxon>Enterobacterales</taxon>
        <taxon>Enterobacteriaceae</taxon>
        <taxon>Klebsiella/Raoultella group</taxon>
        <taxon>Klebsiella</taxon>
        <taxon>Klebsiella pneumoniae complex</taxon>
    </lineage>
</organism>
<protein>
    <submittedName>
        <fullName evidence="9">Type 1 fimbriae anchoring protein FimD</fullName>
    </submittedName>
</protein>
<gene>
    <name evidence="9" type="primary">fimD_9</name>
    <name evidence="9" type="ORF">NCTC9645_04996</name>
</gene>
<keyword evidence="3 8" id="KW-0813">Transport</keyword>
<dbReference type="AlphaFoldDB" id="A0A2X3IIZ0"/>
<dbReference type="InterPro" id="IPR000015">
    <property type="entry name" value="Fimb_usher"/>
</dbReference>
<keyword evidence="7 8" id="KW-0998">Cell outer membrane</keyword>
<sequence>MRNNAYWNKFSGQADKWQSIASWAETNIIPWRSRLVVGQTSTDNSVFDSVQFRGVQLGTDAEMRPSSQTGFAPVIRGVANSNARVEVRQNNYLIYSENVPAGPFELNDISAVNRSGDFYVTVIEADGSQTTFTVAYTTLPQLVRAGQWNYQLSAGKYHDGADGYAPA</sequence>
<evidence type="ECO:0000256" key="8">
    <source>
        <dbReference type="RuleBase" id="RU003884"/>
    </source>
</evidence>
<dbReference type="FunFam" id="2.60.40.3110:FF:000001">
    <property type="entry name" value="Putative fimbrial outer membrane usher"/>
    <property type="match status" value="1"/>
</dbReference>
<reference evidence="9 10" key="1">
    <citation type="submission" date="2018-06" db="EMBL/GenBank/DDBJ databases">
        <authorList>
            <consortium name="Pathogen Informatics"/>
            <person name="Doyle S."/>
        </authorList>
    </citation>
    <scope>NUCLEOTIDE SEQUENCE [LARGE SCALE GENOMIC DNA]</scope>
    <source>
        <strain evidence="9 10">NCTC9645</strain>
    </source>
</reference>
<evidence type="ECO:0000256" key="5">
    <source>
        <dbReference type="ARBA" id="ARBA00022729"/>
    </source>
</evidence>
<dbReference type="PANTHER" id="PTHR30451">
    <property type="entry name" value="OUTER MEMBRANE USHER PROTEIN"/>
    <property type="match status" value="1"/>
</dbReference>
<evidence type="ECO:0000256" key="7">
    <source>
        <dbReference type="ARBA" id="ARBA00023237"/>
    </source>
</evidence>
<dbReference type="PANTHER" id="PTHR30451:SF21">
    <property type="entry name" value="FIMBRIAL USHER DOMAIN-CONTAINING PROTEIN YDET-RELATED"/>
    <property type="match status" value="1"/>
</dbReference>
<evidence type="ECO:0000256" key="1">
    <source>
        <dbReference type="ARBA" id="ARBA00004571"/>
    </source>
</evidence>
<evidence type="ECO:0000256" key="4">
    <source>
        <dbReference type="ARBA" id="ARBA00022692"/>
    </source>
</evidence>
<dbReference type="GO" id="GO:0015473">
    <property type="term" value="F:fimbrial usher porin activity"/>
    <property type="evidence" value="ECO:0007669"/>
    <property type="project" value="InterPro"/>
</dbReference>
<dbReference type="Gene3D" id="2.60.40.3110">
    <property type="match status" value="1"/>
</dbReference>
<evidence type="ECO:0000256" key="3">
    <source>
        <dbReference type="ARBA" id="ARBA00022448"/>
    </source>
</evidence>
<keyword evidence="8" id="KW-1029">Fimbrium biogenesis</keyword>
<keyword evidence="6 8" id="KW-0472">Membrane</keyword>
<evidence type="ECO:0000313" key="9">
    <source>
        <dbReference type="EMBL" id="SQC86896.1"/>
    </source>
</evidence>
<comment type="subcellular location">
    <subcellularLocation>
        <location evidence="1 8">Cell outer membrane</location>
        <topology evidence="1 8">Multi-pass membrane protein</topology>
    </subcellularLocation>
</comment>
<proteinExistence type="inferred from homology"/>
<dbReference type="PROSITE" id="PS01151">
    <property type="entry name" value="FIMBRIAL_USHER"/>
    <property type="match status" value="1"/>
</dbReference>
<evidence type="ECO:0000313" key="10">
    <source>
        <dbReference type="Proteomes" id="UP000250675"/>
    </source>
</evidence>